<proteinExistence type="predicted"/>
<accession>A0A5B7EL78</accession>
<dbReference type="Proteomes" id="UP000324222">
    <property type="component" value="Unassembled WGS sequence"/>
</dbReference>
<name>A0A5B7EL78_PORTR</name>
<feature type="region of interest" description="Disordered" evidence="1">
    <location>
        <begin position="89"/>
        <end position="127"/>
    </location>
</feature>
<evidence type="ECO:0000313" key="3">
    <source>
        <dbReference type="EMBL" id="MPC34017.1"/>
    </source>
</evidence>
<gene>
    <name evidence="3" type="ORF">E2C01_027389</name>
</gene>
<evidence type="ECO:0000313" key="4">
    <source>
        <dbReference type="Proteomes" id="UP000324222"/>
    </source>
</evidence>
<organism evidence="3 4">
    <name type="scientific">Portunus trituberculatus</name>
    <name type="common">Swimming crab</name>
    <name type="synonym">Neptunus trituberculatus</name>
    <dbReference type="NCBI Taxonomy" id="210409"/>
    <lineage>
        <taxon>Eukaryota</taxon>
        <taxon>Metazoa</taxon>
        <taxon>Ecdysozoa</taxon>
        <taxon>Arthropoda</taxon>
        <taxon>Crustacea</taxon>
        <taxon>Multicrustacea</taxon>
        <taxon>Malacostraca</taxon>
        <taxon>Eumalacostraca</taxon>
        <taxon>Eucarida</taxon>
        <taxon>Decapoda</taxon>
        <taxon>Pleocyemata</taxon>
        <taxon>Brachyura</taxon>
        <taxon>Eubrachyura</taxon>
        <taxon>Portunoidea</taxon>
        <taxon>Portunidae</taxon>
        <taxon>Portuninae</taxon>
        <taxon>Portunus</taxon>
    </lineage>
</organism>
<evidence type="ECO:0000256" key="2">
    <source>
        <dbReference type="SAM" id="Phobius"/>
    </source>
</evidence>
<protein>
    <submittedName>
        <fullName evidence="3">Uncharacterized protein</fullName>
    </submittedName>
</protein>
<keyword evidence="4" id="KW-1185">Reference proteome</keyword>
<keyword evidence="2" id="KW-0812">Transmembrane</keyword>
<dbReference type="EMBL" id="VSRR010002965">
    <property type="protein sequence ID" value="MPC34017.1"/>
    <property type="molecule type" value="Genomic_DNA"/>
</dbReference>
<sequence length="127" mass="14018">MVPISPLQRLWVAVGQLAQPPPLPARSQHGSRGVMKALRPSRGGNDKQAESHETMGKKKVLKCSTRLARLVILIVAEWSAVLGFQTALMATPPPRQPHPSRTKPPTHHRHLCAQNMAKPTQPRHKDS</sequence>
<feature type="region of interest" description="Disordered" evidence="1">
    <location>
        <begin position="22"/>
        <end position="59"/>
    </location>
</feature>
<dbReference type="AlphaFoldDB" id="A0A5B7EL78"/>
<keyword evidence="2" id="KW-1133">Transmembrane helix</keyword>
<evidence type="ECO:0000256" key="1">
    <source>
        <dbReference type="SAM" id="MobiDB-lite"/>
    </source>
</evidence>
<feature type="compositionally biased region" description="Basic and acidic residues" evidence="1">
    <location>
        <begin position="44"/>
        <end position="56"/>
    </location>
</feature>
<feature type="transmembrane region" description="Helical" evidence="2">
    <location>
        <begin position="67"/>
        <end position="90"/>
    </location>
</feature>
<feature type="compositionally biased region" description="Basic residues" evidence="1">
    <location>
        <begin position="98"/>
        <end position="111"/>
    </location>
</feature>
<keyword evidence="2" id="KW-0472">Membrane</keyword>
<reference evidence="3 4" key="1">
    <citation type="submission" date="2019-05" db="EMBL/GenBank/DDBJ databases">
        <title>Another draft genome of Portunus trituberculatus and its Hox gene families provides insights of decapod evolution.</title>
        <authorList>
            <person name="Jeong J.-H."/>
            <person name="Song I."/>
            <person name="Kim S."/>
            <person name="Choi T."/>
            <person name="Kim D."/>
            <person name="Ryu S."/>
            <person name="Kim W."/>
        </authorList>
    </citation>
    <scope>NUCLEOTIDE SEQUENCE [LARGE SCALE GENOMIC DNA]</scope>
    <source>
        <tissue evidence="3">Muscle</tissue>
    </source>
</reference>
<comment type="caution">
    <text evidence="3">The sequence shown here is derived from an EMBL/GenBank/DDBJ whole genome shotgun (WGS) entry which is preliminary data.</text>
</comment>